<dbReference type="GO" id="GO:0099078">
    <property type="term" value="C:BORC complex"/>
    <property type="evidence" value="ECO:0007669"/>
    <property type="project" value="TreeGrafter"/>
</dbReference>
<dbReference type="GO" id="GO:0043015">
    <property type="term" value="F:gamma-tubulin binding"/>
    <property type="evidence" value="ECO:0007669"/>
    <property type="project" value="TreeGrafter"/>
</dbReference>
<reference evidence="6" key="1">
    <citation type="submission" date="2016-11" db="UniProtKB">
        <authorList>
            <consortium name="WormBaseParasite"/>
        </authorList>
    </citation>
    <scope>IDENTIFICATION</scope>
</reference>
<dbReference type="PANTHER" id="PTHR46479:SF1">
    <property type="entry name" value="BIOGENESIS OF LYSOSOME-RELATED ORGANELLES COMPLEX 1 SUBUNIT 2"/>
    <property type="match status" value="1"/>
</dbReference>
<dbReference type="Pfam" id="PF10046">
    <property type="entry name" value="BLOC1_2"/>
    <property type="match status" value="1"/>
</dbReference>
<keyword evidence="5" id="KW-1185">Reference proteome</keyword>
<dbReference type="Proteomes" id="UP000582659">
    <property type="component" value="Unassembled WGS sequence"/>
</dbReference>
<sequence>MAEINERASVSIDCPLSPGFETVDDVRGAATESFNKMKEFVNGQVGNTAADYKLLEDMNNITAQRYQDMHQVAKNITGRLGELTQKYESLRPYLRQIDEVETISKDLENTVTVLEKYLNALEVKFKMIQLSSPV</sequence>
<dbReference type="GO" id="GO:0000930">
    <property type="term" value="C:gamma-tubulin complex"/>
    <property type="evidence" value="ECO:0007669"/>
    <property type="project" value="TreeGrafter"/>
</dbReference>
<dbReference type="EMBL" id="CAJFCV020000004">
    <property type="protein sequence ID" value="CAG9116300.1"/>
    <property type="molecule type" value="Genomic_DNA"/>
</dbReference>
<dbReference type="AlphaFoldDB" id="A0A1I7S3G8"/>
<dbReference type="InterPro" id="IPR019269">
    <property type="entry name" value="BLOC1_su2"/>
</dbReference>
<evidence type="ECO:0000256" key="1">
    <source>
        <dbReference type="ARBA" id="ARBA00008468"/>
    </source>
</evidence>
<dbReference type="Proteomes" id="UP000095284">
    <property type="component" value="Unplaced"/>
</dbReference>
<evidence type="ECO:0000313" key="4">
    <source>
        <dbReference type="Proteomes" id="UP000095284"/>
    </source>
</evidence>
<dbReference type="SMR" id="A0A1I7S3G8"/>
<organism evidence="4 6">
    <name type="scientific">Bursaphelenchus xylophilus</name>
    <name type="common">Pinewood nematode worm</name>
    <name type="synonym">Aphelenchoides xylophilus</name>
    <dbReference type="NCBI Taxonomy" id="6326"/>
    <lineage>
        <taxon>Eukaryota</taxon>
        <taxon>Metazoa</taxon>
        <taxon>Ecdysozoa</taxon>
        <taxon>Nematoda</taxon>
        <taxon>Chromadorea</taxon>
        <taxon>Rhabditida</taxon>
        <taxon>Tylenchina</taxon>
        <taxon>Tylenchomorpha</taxon>
        <taxon>Aphelenchoidea</taxon>
        <taxon>Aphelenchoididae</taxon>
        <taxon>Bursaphelenchus</taxon>
    </lineage>
</organism>
<reference evidence="3" key="2">
    <citation type="submission" date="2020-08" db="EMBL/GenBank/DDBJ databases">
        <authorList>
            <person name="Kikuchi T."/>
        </authorList>
    </citation>
    <scope>NUCLEOTIDE SEQUENCE</scope>
    <source>
        <strain evidence="2">Ka4C1</strain>
    </source>
</reference>
<dbReference type="GO" id="GO:0016197">
    <property type="term" value="P:endosomal transport"/>
    <property type="evidence" value="ECO:0007669"/>
    <property type="project" value="TreeGrafter"/>
</dbReference>
<evidence type="ECO:0000313" key="3">
    <source>
        <dbReference type="EMBL" id="CAG9116300.1"/>
    </source>
</evidence>
<evidence type="ECO:0000313" key="2">
    <source>
        <dbReference type="EMBL" id="CAD5226811.1"/>
    </source>
</evidence>
<dbReference type="GO" id="GO:0031083">
    <property type="term" value="C:BLOC-1 complex"/>
    <property type="evidence" value="ECO:0007669"/>
    <property type="project" value="TreeGrafter"/>
</dbReference>
<protein>
    <submittedName>
        <fullName evidence="2">(pine wood nematode) hypothetical protein</fullName>
    </submittedName>
</protein>
<dbReference type="WBParaSite" id="BXY_0754900.1">
    <property type="protein sequence ID" value="BXY_0754900.1"/>
    <property type="gene ID" value="BXY_0754900"/>
</dbReference>
<dbReference type="PANTHER" id="PTHR46479">
    <property type="entry name" value="BIOGENESIS OF LYSOSOME-RELATED ORGANELLES COMPLEX 1 SUBUNIT 2"/>
    <property type="match status" value="1"/>
</dbReference>
<dbReference type="GO" id="GO:0032418">
    <property type="term" value="P:lysosome localization"/>
    <property type="evidence" value="ECO:0007669"/>
    <property type="project" value="TreeGrafter"/>
</dbReference>
<evidence type="ECO:0000313" key="6">
    <source>
        <dbReference type="WBParaSite" id="BXY_0754900.1"/>
    </source>
</evidence>
<dbReference type="EMBL" id="CAJFDI010000004">
    <property type="protein sequence ID" value="CAD5226811.1"/>
    <property type="molecule type" value="Genomic_DNA"/>
</dbReference>
<name>A0A1I7S3G8_BURXY</name>
<gene>
    <name evidence="2" type="ORF">BXYJ_LOCUS9356</name>
</gene>
<accession>A0A1I7S3G8</accession>
<comment type="similarity">
    <text evidence="1">Belongs to the BLOC1S2 family.</text>
</comment>
<dbReference type="OrthoDB" id="244061at2759"/>
<proteinExistence type="inferred from homology"/>
<dbReference type="Proteomes" id="UP000659654">
    <property type="component" value="Unassembled WGS sequence"/>
</dbReference>
<evidence type="ECO:0000313" key="5">
    <source>
        <dbReference type="Proteomes" id="UP000659654"/>
    </source>
</evidence>